<evidence type="ECO:0000256" key="1">
    <source>
        <dbReference type="ARBA" id="ARBA00004236"/>
    </source>
</evidence>
<keyword evidence="2" id="KW-1003">Cell membrane</keyword>
<feature type="transmembrane region" description="Helical" evidence="7">
    <location>
        <begin position="361"/>
        <end position="385"/>
    </location>
</feature>
<dbReference type="InterPro" id="IPR017896">
    <property type="entry name" value="4Fe4S_Fe-S-bd"/>
</dbReference>
<dbReference type="OrthoDB" id="9806398at2"/>
<gene>
    <name evidence="9" type="ORF">LCR_19420</name>
</gene>
<reference evidence="9 10" key="1">
    <citation type="submission" date="2016-02" db="EMBL/GenBank/DDBJ databases">
        <title>Draft genome sequence of Aeromonas trota strain 1999lcr isolated from cerebrospinal fluid (CSF).</title>
        <authorList>
            <person name="Dallagassa C.B."/>
            <person name="Prediger K.C."/>
            <person name="Weiss V.A."/>
            <person name="Assis F.E."/>
            <person name="Baura V."/>
            <person name="Cruz L.M."/>
            <person name="Souza E.M."/>
            <person name="Pedrosa F.O."/>
            <person name="Fadel-Picheth C.M."/>
        </authorList>
    </citation>
    <scope>NUCLEOTIDE SEQUENCE [LARGE SCALE GENOMIC DNA]</scope>
    <source>
        <strain evidence="9 10">1999lcr</strain>
    </source>
</reference>
<dbReference type="PANTHER" id="PTHR30224:SF4">
    <property type="entry name" value="ELECTRON TRANSPORT PROTEIN YCCM-RELATED"/>
    <property type="match status" value="1"/>
</dbReference>
<keyword evidence="7" id="KW-0812">Transmembrane</keyword>
<keyword evidence="4" id="KW-0408">Iron</keyword>
<feature type="transmembrane region" description="Helical" evidence="7">
    <location>
        <begin position="206"/>
        <end position="229"/>
    </location>
</feature>
<name>A0A175VGN7_AEREN</name>
<evidence type="ECO:0000313" key="10">
    <source>
        <dbReference type="Proteomes" id="UP000078435"/>
    </source>
</evidence>
<dbReference type="InterPro" id="IPR052378">
    <property type="entry name" value="NosR_regulator"/>
</dbReference>
<dbReference type="PROSITE" id="PS00198">
    <property type="entry name" value="4FE4S_FER_1"/>
    <property type="match status" value="1"/>
</dbReference>
<evidence type="ECO:0000256" key="2">
    <source>
        <dbReference type="ARBA" id="ARBA00022475"/>
    </source>
</evidence>
<dbReference type="PANTHER" id="PTHR30224">
    <property type="entry name" value="ELECTRON TRANSPORT PROTEIN"/>
    <property type="match status" value="1"/>
</dbReference>
<proteinExistence type="predicted"/>
<organism evidence="9 10">
    <name type="scientific">Aeromonas enteropelogenes</name>
    <name type="common">Aeromonas trota</name>
    <dbReference type="NCBI Taxonomy" id="29489"/>
    <lineage>
        <taxon>Bacteria</taxon>
        <taxon>Pseudomonadati</taxon>
        <taxon>Pseudomonadota</taxon>
        <taxon>Gammaproteobacteria</taxon>
        <taxon>Aeromonadales</taxon>
        <taxon>Aeromonadaceae</taxon>
        <taxon>Aeromonas</taxon>
    </lineage>
</organism>
<evidence type="ECO:0000259" key="8">
    <source>
        <dbReference type="PROSITE" id="PS51379"/>
    </source>
</evidence>
<evidence type="ECO:0000256" key="5">
    <source>
        <dbReference type="ARBA" id="ARBA00023014"/>
    </source>
</evidence>
<dbReference type="GO" id="GO:0005886">
    <property type="term" value="C:plasma membrane"/>
    <property type="evidence" value="ECO:0007669"/>
    <property type="project" value="UniProtKB-SubCell"/>
</dbReference>
<dbReference type="PROSITE" id="PS51379">
    <property type="entry name" value="4FE4S_FER_2"/>
    <property type="match status" value="1"/>
</dbReference>
<comment type="caution">
    <text evidence="9">The sequence shown here is derived from an EMBL/GenBank/DDBJ whole genome shotgun (WGS) entry which is preliminary data.</text>
</comment>
<feature type="domain" description="4Fe-4S ferredoxin-type" evidence="8">
    <location>
        <begin position="322"/>
        <end position="353"/>
    </location>
</feature>
<evidence type="ECO:0000256" key="7">
    <source>
        <dbReference type="SAM" id="Phobius"/>
    </source>
</evidence>
<protein>
    <submittedName>
        <fullName evidence="9">Ferredoxin</fullName>
    </submittedName>
</protein>
<evidence type="ECO:0000313" key="9">
    <source>
        <dbReference type="EMBL" id="KXU79458.1"/>
    </source>
</evidence>
<accession>A0A175VGN7</accession>
<evidence type="ECO:0000256" key="6">
    <source>
        <dbReference type="ARBA" id="ARBA00023136"/>
    </source>
</evidence>
<dbReference type="EMBL" id="JMGO02000010">
    <property type="protein sequence ID" value="KXU79458.1"/>
    <property type="molecule type" value="Genomic_DNA"/>
</dbReference>
<keyword evidence="5" id="KW-0411">Iron-sulfur</keyword>
<dbReference type="GO" id="GO:0051536">
    <property type="term" value="F:iron-sulfur cluster binding"/>
    <property type="evidence" value="ECO:0007669"/>
    <property type="project" value="UniProtKB-KW"/>
</dbReference>
<keyword evidence="3" id="KW-0479">Metal-binding</keyword>
<keyword evidence="6 7" id="KW-0472">Membrane</keyword>
<evidence type="ECO:0000256" key="4">
    <source>
        <dbReference type="ARBA" id="ARBA00023004"/>
    </source>
</evidence>
<feature type="transmembrane region" description="Helical" evidence="7">
    <location>
        <begin position="147"/>
        <end position="174"/>
    </location>
</feature>
<dbReference type="SUPFAM" id="SSF54862">
    <property type="entry name" value="4Fe-4S ferredoxins"/>
    <property type="match status" value="1"/>
</dbReference>
<dbReference type="Pfam" id="PF12801">
    <property type="entry name" value="Fer4_5"/>
    <property type="match status" value="2"/>
</dbReference>
<feature type="transmembrane region" description="Helical" evidence="7">
    <location>
        <begin position="241"/>
        <end position="261"/>
    </location>
</feature>
<keyword evidence="7" id="KW-1133">Transmembrane helix</keyword>
<dbReference type="InterPro" id="IPR017900">
    <property type="entry name" value="4Fe4S_Fe_S_CS"/>
</dbReference>
<dbReference type="GO" id="GO:0046872">
    <property type="term" value="F:metal ion binding"/>
    <property type="evidence" value="ECO:0007669"/>
    <property type="project" value="UniProtKB-KW"/>
</dbReference>
<dbReference type="AlphaFoldDB" id="A0A175VGN7"/>
<dbReference type="Proteomes" id="UP000078435">
    <property type="component" value="Unassembled WGS sequence"/>
</dbReference>
<dbReference type="Pfam" id="PF13237">
    <property type="entry name" value="Fer4_10"/>
    <property type="match status" value="1"/>
</dbReference>
<evidence type="ECO:0000256" key="3">
    <source>
        <dbReference type="ARBA" id="ARBA00022723"/>
    </source>
</evidence>
<dbReference type="RefSeq" id="WP_026457317.1">
    <property type="nucleotide sequence ID" value="NZ_JMGO02000010.1"/>
</dbReference>
<sequence>MSLIEAVTLACGLVYLVLLQWQERVGRSWFFSLSLLAAAWLVAADITLWFALGLVMAVLALFSRTRPLPLLSQLDGQSLRAWTRHLLLLSWGLVTVQYGLYIWQLGQGTPPWLMRSDVVDGFLPIAGGLGLRAWLSQGIMDPHHPAATVTVLVLSLSGLLLRRAFCAWFCPLGLVGEWLHRLRSRVLPGEWTPPRWLDLILRGQKFLVLGFLLFIALLAVPDAALPGYFASPYHQAADMKMGAFFFNLTLISGLCLGWVLLLTAAFRQGFCRYLCPYGAWLALLGLLTPLRIRRDPVRCLRSAGHDCDKCSRACPSRIQVHQLIAVHSLECTSCLSCVAVCPKRADALALGTRRRRLMPRWLLALLCLLLLILPLLSYGVLGFWVSQTPLEVRGHLLQILPQLSH</sequence>
<feature type="transmembrane region" description="Helical" evidence="7">
    <location>
        <begin position="86"/>
        <end position="106"/>
    </location>
</feature>
<dbReference type="STRING" id="29489.VL01_16255"/>
<comment type="subcellular location">
    <subcellularLocation>
        <location evidence="1">Cell membrane</location>
    </subcellularLocation>
</comment>
<feature type="transmembrane region" description="Helical" evidence="7">
    <location>
        <begin position="29"/>
        <end position="62"/>
    </location>
</feature>